<protein>
    <submittedName>
        <fullName evidence="1">Uncharacterized protein</fullName>
    </submittedName>
</protein>
<sequence>MRYLCVVQICHRKPAVNLVFPKLKSFMLELSSKYVDENWEGSPKSRLLSEVISPRCSRVCRSSMCVALILC</sequence>
<accession>A0A401PGR5</accession>
<evidence type="ECO:0000313" key="1">
    <source>
        <dbReference type="EMBL" id="GCB72322.1"/>
    </source>
</evidence>
<gene>
    <name evidence="1" type="ORF">scyTo_0001933</name>
</gene>
<keyword evidence="2" id="KW-1185">Reference proteome</keyword>
<comment type="caution">
    <text evidence="1">The sequence shown here is derived from an EMBL/GenBank/DDBJ whole genome shotgun (WGS) entry which is preliminary data.</text>
</comment>
<reference evidence="1 2" key="1">
    <citation type="journal article" date="2018" name="Nat. Ecol. Evol.">
        <title>Shark genomes provide insights into elasmobranch evolution and the origin of vertebrates.</title>
        <authorList>
            <person name="Hara Y"/>
            <person name="Yamaguchi K"/>
            <person name="Onimaru K"/>
            <person name="Kadota M"/>
            <person name="Koyanagi M"/>
            <person name="Keeley SD"/>
            <person name="Tatsumi K"/>
            <person name="Tanaka K"/>
            <person name="Motone F"/>
            <person name="Kageyama Y"/>
            <person name="Nozu R"/>
            <person name="Adachi N"/>
            <person name="Nishimura O"/>
            <person name="Nakagawa R"/>
            <person name="Tanegashima C"/>
            <person name="Kiyatake I"/>
            <person name="Matsumoto R"/>
            <person name="Murakumo K"/>
            <person name="Nishida K"/>
            <person name="Terakita A"/>
            <person name="Kuratani S"/>
            <person name="Sato K"/>
            <person name="Hyodo S Kuraku.S."/>
        </authorList>
    </citation>
    <scope>NUCLEOTIDE SEQUENCE [LARGE SCALE GENOMIC DNA]</scope>
</reference>
<name>A0A401PGR5_SCYTO</name>
<dbReference type="EMBL" id="BFAA01000453">
    <property type="protein sequence ID" value="GCB72322.1"/>
    <property type="molecule type" value="Genomic_DNA"/>
</dbReference>
<organism evidence="1 2">
    <name type="scientific">Scyliorhinus torazame</name>
    <name type="common">Cloudy catshark</name>
    <name type="synonym">Catulus torazame</name>
    <dbReference type="NCBI Taxonomy" id="75743"/>
    <lineage>
        <taxon>Eukaryota</taxon>
        <taxon>Metazoa</taxon>
        <taxon>Chordata</taxon>
        <taxon>Craniata</taxon>
        <taxon>Vertebrata</taxon>
        <taxon>Chondrichthyes</taxon>
        <taxon>Elasmobranchii</taxon>
        <taxon>Galeomorphii</taxon>
        <taxon>Galeoidea</taxon>
        <taxon>Carcharhiniformes</taxon>
        <taxon>Scyliorhinidae</taxon>
        <taxon>Scyliorhinus</taxon>
    </lineage>
</organism>
<dbReference type="Proteomes" id="UP000288216">
    <property type="component" value="Unassembled WGS sequence"/>
</dbReference>
<dbReference type="OrthoDB" id="1910009at2759"/>
<dbReference type="AlphaFoldDB" id="A0A401PGR5"/>
<evidence type="ECO:0000313" key="2">
    <source>
        <dbReference type="Proteomes" id="UP000288216"/>
    </source>
</evidence>
<proteinExistence type="predicted"/>
<dbReference type="STRING" id="75743.A0A401PGR5"/>